<dbReference type="EMBL" id="CM043015">
    <property type="protein sequence ID" value="KAI4471462.1"/>
    <property type="molecule type" value="Genomic_DNA"/>
</dbReference>
<keyword evidence="2" id="KW-1185">Reference proteome</keyword>
<comment type="caution">
    <text evidence="1">The sequence shown here is derived from an EMBL/GenBank/DDBJ whole genome shotgun (WGS) entry which is preliminary data.</text>
</comment>
<evidence type="ECO:0000313" key="1">
    <source>
        <dbReference type="EMBL" id="KAI4471462.1"/>
    </source>
</evidence>
<dbReference type="Proteomes" id="UP001056778">
    <property type="component" value="Chromosome 1"/>
</dbReference>
<gene>
    <name evidence="1" type="ORF">MML48_1g00629</name>
</gene>
<evidence type="ECO:0000313" key="2">
    <source>
        <dbReference type="Proteomes" id="UP001056778"/>
    </source>
</evidence>
<accession>A0ACB9TXH7</accession>
<sequence length="221" mass="25622">MTARRGLTETELLDIIDNLSDIVALSESEDESDVFEESTRQDQFVREDNCNDNMHNNVDISENVENADNGEEQPDEFTEQNEIHSENTETAIKGPTQAQRLQNFCAAHNLTYKQDIRWKPNVEYQTPPINWYQMKYSTDPEVLSPAKYFLQYFPDTLINKMVDMTNLFAVQNNIHNFPATNNNEIKKLIGIHIMMGNLHFPRVKLYWDAKLGISIISENMT</sequence>
<protein>
    <submittedName>
        <fullName evidence="1">Transposase is4</fullName>
    </submittedName>
</protein>
<proteinExistence type="predicted"/>
<organism evidence="1 2">
    <name type="scientific">Holotrichia oblita</name>
    <name type="common">Chafer beetle</name>
    <dbReference type="NCBI Taxonomy" id="644536"/>
    <lineage>
        <taxon>Eukaryota</taxon>
        <taxon>Metazoa</taxon>
        <taxon>Ecdysozoa</taxon>
        <taxon>Arthropoda</taxon>
        <taxon>Hexapoda</taxon>
        <taxon>Insecta</taxon>
        <taxon>Pterygota</taxon>
        <taxon>Neoptera</taxon>
        <taxon>Endopterygota</taxon>
        <taxon>Coleoptera</taxon>
        <taxon>Polyphaga</taxon>
        <taxon>Scarabaeiformia</taxon>
        <taxon>Scarabaeidae</taxon>
        <taxon>Melolonthinae</taxon>
        <taxon>Holotrichia</taxon>
    </lineage>
</organism>
<name>A0ACB9TXH7_HOLOL</name>
<reference evidence="1" key="1">
    <citation type="submission" date="2022-04" db="EMBL/GenBank/DDBJ databases">
        <title>Chromosome-scale genome assembly of Holotrichia oblita Faldermann.</title>
        <authorList>
            <person name="Rongchong L."/>
        </authorList>
    </citation>
    <scope>NUCLEOTIDE SEQUENCE</scope>
    <source>
        <strain evidence="1">81SQS9</strain>
    </source>
</reference>